<name>A0A8H3AYI5_9AGAM</name>
<sequence length="315" mass="35750">SDSNESDSSSGVPFDVKSIARMTRAIAIVMIIFYCGYFLFCFQTYRISASDEFKKHRRQTINSINYPRGFSPKRMISSMFTRKGPDTEEELRETPQQDNETPRLREEPKANLVVAGIVTVACTVLIVFTTQYLWQALDSLMWNSEEDRYRISPKFVGIILIQLVTHLSQVVYLIEAMNDSIQDRLDDIIDTVCVYTLTLIETSLIPTPCTSHRKMIGGSIQMSLFITPLMVIIGWIIGIPLLLINDPLDCVVLFLSVLVLNYVVNDGRSNWFEGVILLTLYIIFAISLWYYPGRDLFIALEGLGPLPKICGFDGN</sequence>
<evidence type="ECO:0000256" key="9">
    <source>
        <dbReference type="SAM" id="Phobius"/>
    </source>
</evidence>
<evidence type="ECO:0000256" key="7">
    <source>
        <dbReference type="ARBA" id="ARBA00023136"/>
    </source>
</evidence>
<evidence type="ECO:0000256" key="2">
    <source>
        <dbReference type="ARBA" id="ARBA00008170"/>
    </source>
</evidence>
<evidence type="ECO:0000256" key="5">
    <source>
        <dbReference type="ARBA" id="ARBA00022989"/>
    </source>
</evidence>
<feature type="non-terminal residue" evidence="11">
    <location>
        <position position="1"/>
    </location>
</feature>
<evidence type="ECO:0000259" key="10">
    <source>
        <dbReference type="Pfam" id="PF01699"/>
    </source>
</evidence>
<feature type="compositionally biased region" description="Basic and acidic residues" evidence="8">
    <location>
        <begin position="92"/>
        <end position="105"/>
    </location>
</feature>
<evidence type="ECO:0000256" key="3">
    <source>
        <dbReference type="ARBA" id="ARBA00022448"/>
    </source>
</evidence>
<feature type="transmembrane region" description="Helical" evidence="9">
    <location>
        <begin position="112"/>
        <end position="134"/>
    </location>
</feature>
<evidence type="ECO:0000256" key="1">
    <source>
        <dbReference type="ARBA" id="ARBA00004127"/>
    </source>
</evidence>
<keyword evidence="5 9" id="KW-1133">Transmembrane helix</keyword>
<proteinExistence type="inferred from homology"/>
<evidence type="ECO:0000256" key="6">
    <source>
        <dbReference type="ARBA" id="ARBA00023065"/>
    </source>
</evidence>
<protein>
    <recommendedName>
        <fullName evidence="10">Sodium/calcium exchanger membrane region domain-containing protein</fullName>
    </recommendedName>
</protein>
<feature type="transmembrane region" description="Helical" evidence="9">
    <location>
        <begin position="248"/>
        <end position="264"/>
    </location>
</feature>
<dbReference type="InterPro" id="IPR004713">
    <property type="entry name" value="CaH_exchang"/>
</dbReference>
<gene>
    <name evidence="11" type="ORF">RDB_LOCUS134319</name>
</gene>
<dbReference type="PANTHER" id="PTHR31503:SF22">
    <property type="entry name" value="VACUOLAR CALCIUM ION TRANSPORTER"/>
    <property type="match status" value="1"/>
</dbReference>
<keyword evidence="3" id="KW-0813">Transport</keyword>
<dbReference type="Pfam" id="PF01699">
    <property type="entry name" value="Na_Ca_ex"/>
    <property type="match status" value="1"/>
</dbReference>
<dbReference type="PANTHER" id="PTHR31503">
    <property type="entry name" value="VACUOLAR CALCIUM ION TRANSPORTER"/>
    <property type="match status" value="1"/>
</dbReference>
<dbReference type="Gene3D" id="1.20.1420.30">
    <property type="entry name" value="NCX, central ion-binding region"/>
    <property type="match status" value="1"/>
</dbReference>
<organism evidence="11 12">
    <name type="scientific">Rhizoctonia solani</name>
    <dbReference type="NCBI Taxonomy" id="456999"/>
    <lineage>
        <taxon>Eukaryota</taxon>
        <taxon>Fungi</taxon>
        <taxon>Dikarya</taxon>
        <taxon>Basidiomycota</taxon>
        <taxon>Agaricomycotina</taxon>
        <taxon>Agaricomycetes</taxon>
        <taxon>Cantharellales</taxon>
        <taxon>Ceratobasidiaceae</taxon>
        <taxon>Rhizoctonia</taxon>
    </lineage>
</organism>
<reference evidence="11" key="1">
    <citation type="submission" date="2021-01" db="EMBL/GenBank/DDBJ databases">
        <authorList>
            <person name="Kaushik A."/>
        </authorList>
    </citation>
    <scope>NUCLEOTIDE SEQUENCE</scope>
    <source>
        <strain evidence="11">AG1-1C</strain>
    </source>
</reference>
<comment type="similarity">
    <text evidence="2">Belongs to the Ca(2+):cation antiporter (CaCA) (TC 2.A.19) family.</text>
</comment>
<keyword evidence="7 9" id="KW-0472">Membrane</keyword>
<evidence type="ECO:0000313" key="11">
    <source>
        <dbReference type="EMBL" id="CAE6443585.1"/>
    </source>
</evidence>
<dbReference type="GO" id="GO:0005774">
    <property type="term" value="C:vacuolar membrane"/>
    <property type="evidence" value="ECO:0007669"/>
    <property type="project" value="UniProtKB-ARBA"/>
</dbReference>
<comment type="caution">
    <text evidence="11">The sequence shown here is derived from an EMBL/GenBank/DDBJ whole genome shotgun (WGS) entry which is preliminary data.</text>
</comment>
<feature type="domain" description="Sodium/calcium exchanger membrane region" evidence="10">
    <location>
        <begin position="214"/>
        <end position="288"/>
    </location>
</feature>
<dbReference type="InterPro" id="IPR044880">
    <property type="entry name" value="NCX_ion-bd_dom_sf"/>
</dbReference>
<dbReference type="AlphaFoldDB" id="A0A8H3AYI5"/>
<evidence type="ECO:0000313" key="12">
    <source>
        <dbReference type="Proteomes" id="UP000663846"/>
    </source>
</evidence>
<dbReference type="GO" id="GO:0015369">
    <property type="term" value="F:calcium:proton antiporter activity"/>
    <property type="evidence" value="ECO:0007669"/>
    <property type="project" value="TreeGrafter"/>
</dbReference>
<dbReference type="InterPro" id="IPR004837">
    <property type="entry name" value="NaCa_Exmemb"/>
</dbReference>
<keyword evidence="4 9" id="KW-0812">Transmembrane</keyword>
<dbReference type="GO" id="GO:0006874">
    <property type="term" value="P:intracellular calcium ion homeostasis"/>
    <property type="evidence" value="ECO:0007669"/>
    <property type="project" value="TreeGrafter"/>
</dbReference>
<dbReference type="Proteomes" id="UP000663846">
    <property type="component" value="Unassembled WGS sequence"/>
</dbReference>
<evidence type="ECO:0000256" key="4">
    <source>
        <dbReference type="ARBA" id="ARBA00022692"/>
    </source>
</evidence>
<dbReference type="GO" id="GO:0012505">
    <property type="term" value="C:endomembrane system"/>
    <property type="evidence" value="ECO:0007669"/>
    <property type="project" value="UniProtKB-SubCell"/>
</dbReference>
<keyword evidence="6" id="KW-0406">Ion transport</keyword>
<comment type="subcellular location">
    <subcellularLocation>
        <location evidence="1">Endomembrane system</location>
        <topology evidence="1">Multi-pass membrane protein</topology>
    </subcellularLocation>
</comment>
<dbReference type="EMBL" id="CAJMWS010000429">
    <property type="protein sequence ID" value="CAE6443585.1"/>
    <property type="molecule type" value="Genomic_DNA"/>
</dbReference>
<feature type="transmembrane region" description="Helical" evidence="9">
    <location>
        <begin position="222"/>
        <end position="242"/>
    </location>
</feature>
<feature type="transmembrane region" description="Helical" evidence="9">
    <location>
        <begin position="25"/>
        <end position="45"/>
    </location>
</feature>
<accession>A0A8H3AYI5</accession>
<feature type="region of interest" description="Disordered" evidence="8">
    <location>
        <begin position="83"/>
        <end position="105"/>
    </location>
</feature>
<feature type="transmembrane region" description="Helical" evidence="9">
    <location>
        <begin position="271"/>
        <end position="291"/>
    </location>
</feature>
<feature type="transmembrane region" description="Helical" evidence="9">
    <location>
        <begin position="154"/>
        <end position="174"/>
    </location>
</feature>
<evidence type="ECO:0000256" key="8">
    <source>
        <dbReference type="SAM" id="MobiDB-lite"/>
    </source>
</evidence>